<gene>
    <name evidence="2" type="ORF">PIN31115_03024</name>
</gene>
<keyword evidence="1" id="KW-0472">Membrane</keyword>
<evidence type="ECO:0000313" key="3">
    <source>
        <dbReference type="Proteomes" id="UP000333828"/>
    </source>
</evidence>
<keyword evidence="1" id="KW-1133">Transmembrane helix</keyword>
<keyword evidence="3" id="KW-1185">Reference proteome</keyword>
<feature type="transmembrane region" description="Helical" evidence="1">
    <location>
        <begin position="147"/>
        <end position="172"/>
    </location>
</feature>
<dbReference type="RefSeq" id="WP_058377958.1">
    <property type="nucleotide sequence ID" value="NZ_CABPSF010000004.1"/>
</dbReference>
<keyword evidence="1" id="KW-0812">Transmembrane</keyword>
<feature type="transmembrane region" description="Helical" evidence="1">
    <location>
        <begin position="51"/>
        <end position="69"/>
    </location>
</feature>
<organism evidence="2 3">
    <name type="scientific">Pandoraea iniqua</name>
    <dbReference type="NCBI Taxonomy" id="2508288"/>
    <lineage>
        <taxon>Bacteria</taxon>
        <taxon>Pseudomonadati</taxon>
        <taxon>Pseudomonadota</taxon>
        <taxon>Betaproteobacteria</taxon>
        <taxon>Burkholderiales</taxon>
        <taxon>Burkholderiaceae</taxon>
        <taxon>Pandoraea</taxon>
    </lineage>
</organism>
<reference evidence="2 3" key="1">
    <citation type="submission" date="2019-08" db="EMBL/GenBank/DDBJ databases">
        <authorList>
            <person name="Peeters C."/>
        </authorList>
    </citation>
    <scope>NUCLEOTIDE SEQUENCE [LARGE SCALE GENOMIC DNA]</scope>
    <source>
        <strain evidence="2 3">LMG 31115</strain>
    </source>
</reference>
<proteinExistence type="predicted"/>
<sequence length="269" mass="29237">MQLLEVPPKSGYVWLRQGIWLFRKNPLAILTLLFAYLFGVMLLSILPVVGAFLPLLFIPGLSVGFMAACRDIIKNKPVLPPVLLDGFRGHGKDVARRLLALGGYYIAAMIVVFLFSALFDDGDLLGKMLFGTRIDEDSLVGGSMPQAMLAAAVAYVPVAMAFWFAPVLVAWHDVSPVKALFFSWTACVRNIRAFVVYGICTALVATVLPVIIALVMTVIGAGKYAMIVLMPYSILFTAVLYCSFYASYRGCFGVQEIGAIDPNVAPPEA</sequence>
<dbReference type="NCBIfam" id="NF041043">
    <property type="entry name" value="BPSS1780_fam"/>
    <property type="match status" value="1"/>
</dbReference>
<name>A0A5E4WQU0_9BURK</name>
<protein>
    <submittedName>
        <fullName evidence="2">Membrane protein</fullName>
    </submittedName>
</protein>
<dbReference type="Proteomes" id="UP000333828">
    <property type="component" value="Unassembled WGS sequence"/>
</dbReference>
<dbReference type="EMBL" id="CABPSI010000003">
    <property type="protein sequence ID" value="VVE18865.1"/>
    <property type="molecule type" value="Genomic_DNA"/>
</dbReference>
<feature type="transmembrane region" description="Helical" evidence="1">
    <location>
        <begin position="225"/>
        <end position="246"/>
    </location>
</feature>
<feature type="transmembrane region" description="Helical" evidence="1">
    <location>
        <begin position="193"/>
        <end position="219"/>
    </location>
</feature>
<dbReference type="InterPro" id="IPR047798">
    <property type="entry name" value="BPSS1780-like"/>
</dbReference>
<accession>A0A5E4WQU0</accession>
<feature type="transmembrane region" description="Helical" evidence="1">
    <location>
        <begin position="26"/>
        <end position="45"/>
    </location>
</feature>
<dbReference type="AlphaFoldDB" id="A0A5E4WQU0"/>
<evidence type="ECO:0000313" key="2">
    <source>
        <dbReference type="EMBL" id="VVE18865.1"/>
    </source>
</evidence>
<feature type="transmembrane region" description="Helical" evidence="1">
    <location>
        <begin position="98"/>
        <end position="119"/>
    </location>
</feature>
<evidence type="ECO:0000256" key="1">
    <source>
        <dbReference type="SAM" id="Phobius"/>
    </source>
</evidence>